<keyword evidence="2" id="KW-1185">Reference proteome</keyword>
<dbReference type="EMBL" id="JAABLQ010000001">
    <property type="protein sequence ID" value="NBN76808.1"/>
    <property type="molecule type" value="Genomic_DNA"/>
</dbReference>
<reference evidence="2" key="1">
    <citation type="submission" date="2020-01" db="EMBL/GenBank/DDBJ databases">
        <authorList>
            <person name="Fang Y."/>
            <person name="Sun R."/>
            <person name="Nie L."/>
            <person name="He J."/>
            <person name="Hao L."/>
            <person name="Wang L."/>
            <person name="Su S."/>
            <person name="Lv E."/>
            <person name="Zhang Z."/>
            <person name="Xie R."/>
            <person name="Liu H."/>
        </authorList>
    </citation>
    <scope>NUCLEOTIDE SEQUENCE [LARGE SCALE GENOMIC DNA]</scope>
    <source>
        <strain evidence="2">XCT-53</strain>
    </source>
</reference>
<dbReference type="RefSeq" id="WP_161707557.1">
    <property type="nucleotide sequence ID" value="NZ_JAABLQ010000001.1"/>
</dbReference>
<evidence type="ECO:0000313" key="1">
    <source>
        <dbReference type="EMBL" id="NBN76808.1"/>
    </source>
</evidence>
<evidence type="ECO:0000313" key="2">
    <source>
        <dbReference type="Proteomes" id="UP000586722"/>
    </source>
</evidence>
<dbReference type="Proteomes" id="UP000586722">
    <property type="component" value="Unassembled WGS sequence"/>
</dbReference>
<gene>
    <name evidence="1" type="ORF">GWI72_00835</name>
</gene>
<name>A0A7X5EZ61_9HYPH</name>
<dbReference type="AlphaFoldDB" id="A0A7X5EZ61"/>
<sequence length="153" mass="16383">MQLYASIADIDARYPDQLTLIAANEQTGLRDDARITSGLTDASAEIRAILAARYSAAELAQLDEASLAVLRLYCIDIAFFRIALDFSRCTEAIKERHAAAMKRLEAIAAGKGALTSAISNNSGAPGEADGIGANEVILTAPGRIFTRERLDRI</sequence>
<proteinExistence type="predicted"/>
<dbReference type="InterPro" id="IPR009752">
    <property type="entry name" value="Phage_Mu_GpJ"/>
</dbReference>
<comment type="caution">
    <text evidence="1">The sequence shown here is derived from an EMBL/GenBank/DDBJ whole genome shotgun (WGS) entry which is preliminary data.</text>
</comment>
<organism evidence="1 2">
    <name type="scientific">Pannonibacter tanglangensis</name>
    <dbReference type="NCBI Taxonomy" id="2750084"/>
    <lineage>
        <taxon>Bacteria</taxon>
        <taxon>Pseudomonadati</taxon>
        <taxon>Pseudomonadota</taxon>
        <taxon>Alphaproteobacteria</taxon>
        <taxon>Hyphomicrobiales</taxon>
        <taxon>Stappiaceae</taxon>
        <taxon>Pannonibacter</taxon>
    </lineage>
</organism>
<protein>
    <submittedName>
        <fullName evidence="1">DUF1320 domain-containing protein</fullName>
    </submittedName>
</protein>
<dbReference type="Pfam" id="PF07030">
    <property type="entry name" value="Phage_Mu_Gp36"/>
    <property type="match status" value="1"/>
</dbReference>
<accession>A0A7X5EZ61</accession>